<reference evidence="14" key="1">
    <citation type="journal article" date="2019" name="Int. J. Syst. Evol. Microbiol.">
        <title>The Global Catalogue of Microorganisms (GCM) 10K type strain sequencing project: providing services to taxonomists for standard genome sequencing and annotation.</title>
        <authorList>
            <consortium name="The Broad Institute Genomics Platform"/>
            <consortium name="The Broad Institute Genome Sequencing Center for Infectious Disease"/>
            <person name="Wu L."/>
            <person name="Ma J."/>
        </authorList>
    </citation>
    <scope>NUCLEOTIDE SEQUENCE [LARGE SCALE GENOMIC DNA]</scope>
    <source>
        <strain evidence="14">CGMCC 1.13718</strain>
    </source>
</reference>
<feature type="domain" description="AprE-like long alpha-helical hairpin" evidence="11">
    <location>
        <begin position="114"/>
        <end position="301"/>
    </location>
</feature>
<evidence type="ECO:0000256" key="9">
    <source>
        <dbReference type="RuleBase" id="RU365093"/>
    </source>
</evidence>
<dbReference type="InterPro" id="IPR058781">
    <property type="entry name" value="HH_AprE-like"/>
</dbReference>
<keyword evidence="5 9" id="KW-0997">Cell inner membrane</keyword>
<protein>
    <recommendedName>
        <fullName evidence="9">Membrane fusion protein (MFP) family protein</fullName>
    </recommendedName>
</protein>
<dbReference type="Pfam" id="PF25994">
    <property type="entry name" value="HH_AprE"/>
    <property type="match status" value="1"/>
</dbReference>
<dbReference type="NCBIfam" id="TIGR01843">
    <property type="entry name" value="type_I_hlyD"/>
    <property type="match status" value="1"/>
</dbReference>
<name>A0ABW1YKG6_9GAMM</name>
<dbReference type="InterPro" id="IPR058982">
    <property type="entry name" value="Beta-barrel_AprE"/>
</dbReference>
<evidence type="ECO:0000256" key="10">
    <source>
        <dbReference type="SAM" id="Coils"/>
    </source>
</evidence>
<evidence type="ECO:0000256" key="3">
    <source>
        <dbReference type="ARBA" id="ARBA00022448"/>
    </source>
</evidence>
<evidence type="ECO:0000259" key="12">
    <source>
        <dbReference type="Pfam" id="PF26002"/>
    </source>
</evidence>
<evidence type="ECO:0000256" key="8">
    <source>
        <dbReference type="ARBA" id="ARBA00023136"/>
    </source>
</evidence>
<keyword evidence="6 9" id="KW-0812">Transmembrane</keyword>
<proteinExistence type="inferred from homology"/>
<evidence type="ECO:0000256" key="5">
    <source>
        <dbReference type="ARBA" id="ARBA00022519"/>
    </source>
</evidence>
<organism evidence="13 14">
    <name type="scientific">Microbulbifer taiwanensis</name>
    <dbReference type="NCBI Taxonomy" id="986746"/>
    <lineage>
        <taxon>Bacteria</taxon>
        <taxon>Pseudomonadati</taxon>
        <taxon>Pseudomonadota</taxon>
        <taxon>Gammaproteobacteria</taxon>
        <taxon>Cellvibrionales</taxon>
        <taxon>Microbulbiferaceae</taxon>
        <taxon>Microbulbifer</taxon>
    </lineage>
</organism>
<evidence type="ECO:0000256" key="6">
    <source>
        <dbReference type="ARBA" id="ARBA00022692"/>
    </source>
</evidence>
<evidence type="ECO:0000256" key="4">
    <source>
        <dbReference type="ARBA" id="ARBA00022475"/>
    </source>
</evidence>
<dbReference type="PANTHER" id="PTHR30386">
    <property type="entry name" value="MEMBRANE FUSION SUBUNIT OF EMRAB-TOLC MULTIDRUG EFFLUX PUMP"/>
    <property type="match status" value="1"/>
</dbReference>
<evidence type="ECO:0000256" key="7">
    <source>
        <dbReference type="ARBA" id="ARBA00022989"/>
    </source>
</evidence>
<evidence type="ECO:0000313" key="13">
    <source>
        <dbReference type="EMBL" id="MFC6633229.1"/>
    </source>
</evidence>
<dbReference type="Gene3D" id="2.40.30.170">
    <property type="match status" value="1"/>
</dbReference>
<evidence type="ECO:0000256" key="2">
    <source>
        <dbReference type="ARBA" id="ARBA00009477"/>
    </source>
</evidence>
<evidence type="ECO:0000313" key="14">
    <source>
        <dbReference type="Proteomes" id="UP001596425"/>
    </source>
</evidence>
<dbReference type="InterPro" id="IPR010129">
    <property type="entry name" value="T1SS_HlyD"/>
</dbReference>
<keyword evidence="7 9" id="KW-1133">Transmembrane helix</keyword>
<feature type="coiled-coil region" evidence="10">
    <location>
        <begin position="166"/>
        <end position="214"/>
    </location>
</feature>
<comment type="caution">
    <text evidence="13">The sequence shown here is derived from an EMBL/GenBank/DDBJ whole genome shotgun (WGS) entry which is preliminary data.</text>
</comment>
<evidence type="ECO:0000259" key="11">
    <source>
        <dbReference type="Pfam" id="PF25994"/>
    </source>
</evidence>
<dbReference type="PANTHER" id="PTHR30386:SF27">
    <property type="entry name" value="MEMBRANE FUSION PROTEIN (MFP) FAMILY PROTEIN"/>
    <property type="match status" value="1"/>
</dbReference>
<dbReference type="PROSITE" id="PS00543">
    <property type="entry name" value="HLYD_FAMILY"/>
    <property type="match status" value="1"/>
</dbReference>
<keyword evidence="4 9" id="KW-1003">Cell membrane</keyword>
<gene>
    <name evidence="13" type="ORF">ACFQBM_08060</name>
</gene>
<dbReference type="InterPro" id="IPR006144">
    <property type="entry name" value="Secretion_HlyD_CS"/>
</dbReference>
<dbReference type="Proteomes" id="UP001596425">
    <property type="component" value="Unassembled WGS sequence"/>
</dbReference>
<dbReference type="Pfam" id="PF26002">
    <property type="entry name" value="Beta-barrel_AprE"/>
    <property type="match status" value="1"/>
</dbReference>
<comment type="similarity">
    <text evidence="2 9">Belongs to the membrane fusion protein (MFP) (TC 8.A.1) family.</text>
</comment>
<accession>A0ABW1YKG6</accession>
<feature type="transmembrane region" description="Helical" evidence="9">
    <location>
        <begin position="40"/>
        <end position="58"/>
    </location>
</feature>
<evidence type="ECO:0000256" key="1">
    <source>
        <dbReference type="ARBA" id="ARBA00004377"/>
    </source>
</evidence>
<feature type="domain" description="AprE-like beta-barrel" evidence="12">
    <location>
        <begin position="345"/>
        <end position="433"/>
    </location>
</feature>
<keyword evidence="14" id="KW-1185">Reference proteome</keyword>
<keyword evidence="10" id="KW-0175">Coiled coil</keyword>
<dbReference type="RefSeq" id="WP_319024459.1">
    <property type="nucleotide sequence ID" value="NZ_JACZFR010000006.1"/>
</dbReference>
<keyword evidence="8 9" id="KW-0472">Membrane</keyword>
<comment type="subcellular location">
    <subcellularLocation>
        <location evidence="1 9">Cell inner membrane</location>
        <topology evidence="1 9">Single-pass membrane protein</topology>
    </subcellularLocation>
</comment>
<dbReference type="EMBL" id="JBHSVR010000001">
    <property type="protein sequence ID" value="MFC6633229.1"/>
    <property type="molecule type" value="Genomic_DNA"/>
</dbReference>
<keyword evidence="3 9" id="KW-0813">Transport</keyword>
<dbReference type="InterPro" id="IPR050739">
    <property type="entry name" value="MFP"/>
</dbReference>
<feature type="coiled-coil region" evidence="10">
    <location>
        <begin position="248"/>
        <end position="303"/>
    </location>
</feature>
<sequence>MKLPSLGAEKQALLTDRDIHSFRPAAIEIEQTPPSPLGRAFLWAIVALFVIALLWACFGRIDIVATAQGKVIPSERVKTIQPLETAAVAAIHVREGQRVASGDPLITLDTAITEADVRRLSQEWRDTSLERYRLQALADWFEGGRLQFPVLDTDIPEFVPFLPKYRALLRQEAAEIVANLNAMEREAARMQAEYRMTEAEVTKSQRLLEVLNERVSAYELMQRKKLGPRMEYLEVKQSQIEVEQDIGIQRAQLQQLEASLEANRAQQDALIHQQYKSTLQQLQEAQTREASLLEEKIKAEQRSKQYHIKAPINGSVQQLAVHTIGGVVTPAQELMLIVPEQSEMEVEAFILNKDIGFVQEGQAAEVKIDTFNFTKYGVIDAELINLSDDALQDEELGLIYKARLRLKQDGLAVAGKHARLSPGMSVMAEVKTGQRRIIEFFLSPLLRHKEDSLRER</sequence>
<dbReference type="PRINTS" id="PR01490">
    <property type="entry name" value="RTXTOXIND"/>
</dbReference>